<feature type="transmembrane region" description="Helical" evidence="2">
    <location>
        <begin position="287"/>
        <end position="308"/>
    </location>
</feature>
<dbReference type="PANTHER" id="PTHR11360">
    <property type="entry name" value="MONOCARBOXYLATE TRANSPORTER"/>
    <property type="match status" value="1"/>
</dbReference>
<feature type="domain" description="Major facilitator superfamily (MFS) profile" evidence="3">
    <location>
        <begin position="44"/>
        <end position="435"/>
    </location>
</feature>
<feature type="transmembrane region" description="Helical" evidence="2">
    <location>
        <begin position="254"/>
        <end position="275"/>
    </location>
</feature>
<dbReference type="CDD" id="cd17352">
    <property type="entry name" value="MFS_MCT_SLC16"/>
    <property type="match status" value="1"/>
</dbReference>
<dbReference type="AlphaFoldDB" id="A0A0H3YJ05"/>
<name>A0A0H3YJ05_SCHMD</name>
<protein>
    <submittedName>
        <fullName evidence="4">Slc16a-16</fullName>
    </submittedName>
</protein>
<comment type="subcellular location">
    <subcellularLocation>
        <location evidence="1">Membrane</location>
        <topology evidence="1">Multi-pass membrane protein</topology>
    </subcellularLocation>
</comment>
<gene>
    <name evidence="4" type="primary">slc16a-16</name>
</gene>
<evidence type="ECO:0000259" key="3">
    <source>
        <dbReference type="PROSITE" id="PS50850"/>
    </source>
</evidence>
<dbReference type="InterPro" id="IPR036259">
    <property type="entry name" value="MFS_trans_sf"/>
</dbReference>
<feature type="transmembrane region" description="Helical" evidence="2">
    <location>
        <begin position="346"/>
        <end position="372"/>
    </location>
</feature>
<feature type="transmembrane region" description="Helical" evidence="2">
    <location>
        <begin position="134"/>
        <end position="157"/>
    </location>
</feature>
<dbReference type="InterPro" id="IPR011701">
    <property type="entry name" value="MFS"/>
</dbReference>
<dbReference type="InterPro" id="IPR020846">
    <property type="entry name" value="MFS_dom"/>
</dbReference>
<dbReference type="SUPFAM" id="SSF103473">
    <property type="entry name" value="MFS general substrate transporter"/>
    <property type="match status" value="1"/>
</dbReference>
<feature type="transmembrane region" description="Helical" evidence="2">
    <location>
        <begin position="80"/>
        <end position="102"/>
    </location>
</feature>
<dbReference type="PANTHER" id="PTHR11360:SF284">
    <property type="entry name" value="EG:103B4.3 PROTEIN-RELATED"/>
    <property type="match status" value="1"/>
</dbReference>
<organism evidence="4">
    <name type="scientific">Schmidtea mediterranea</name>
    <name type="common">Freshwater planarian flatworm</name>
    <dbReference type="NCBI Taxonomy" id="79327"/>
    <lineage>
        <taxon>Eukaryota</taxon>
        <taxon>Metazoa</taxon>
        <taxon>Spiralia</taxon>
        <taxon>Lophotrochozoa</taxon>
        <taxon>Platyhelminthes</taxon>
        <taxon>Rhabditophora</taxon>
        <taxon>Seriata</taxon>
        <taxon>Tricladida</taxon>
        <taxon>Continenticola</taxon>
        <taxon>Geoplanoidea</taxon>
        <taxon>Dugesiidae</taxon>
        <taxon>Schmidtea</taxon>
    </lineage>
</organism>
<reference evidence="4" key="1">
    <citation type="journal article" date="2015" name="Elife">
        <title>Stem cells and fluid flow drive cyst formation in an invertebrate excretory organ.</title>
        <authorList>
            <person name="Thi-Kim Vu H."/>
            <person name="Rink J.C."/>
            <person name="McKinney S.A."/>
            <person name="McClain M."/>
            <person name="Lakshmanaperumal N."/>
            <person name="Alexander R."/>
            <person name="Sanchez Alvarado A."/>
        </authorList>
    </citation>
    <scope>NUCLEOTIDE SEQUENCE</scope>
</reference>
<dbReference type="InterPro" id="IPR050327">
    <property type="entry name" value="Proton-linked_MCT"/>
</dbReference>
<keyword evidence="2" id="KW-0472">Membrane</keyword>
<feature type="transmembrane region" description="Helical" evidence="2">
    <location>
        <begin position="320"/>
        <end position="340"/>
    </location>
</feature>
<feature type="transmembrane region" description="Helical" evidence="2">
    <location>
        <begin position="169"/>
        <end position="191"/>
    </location>
</feature>
<keyword evidence="2" id="KW-0812">Transmembrane</keyword>
<evidence type="ECO:0000256" key="2">
    <source>
        <dbReference type="SAM" id="Phobius"/>
    </source>
</evidence>
<feature type="transmembrane region" description="Helical" evidence="2">
    <location>
        <begin position="379"/>
        <end position="403"/>
    </location>
</feature>
<sequence>MVCGIKVGDNIIVEKDSEINIEIEVNETRVNVARPPDGGWGWVVVFAALVSSALFDGVTYSYGVLTTEFIDHFDVSRTTIGLMGSLLIGMTLCPGPIVGYLCKKYGYRFVMILGGSISSISFMAPFFYAELWFLFLTSSLLTGIGFGMIYLTCVVIVNNYFEKRRGLAVGIAVCGSGLGTFIFGPLIQFLIELYGWRGAMLIAGGILFNLIPCGLLFQKLPTHTLNEASNLNKKKENSIKNTIKLVLKLFSNPIFILYGLSNFFSCVGFNAPFIYVKDRAITAGIPAIKASFLLSSMGIGNFFGRIAFGFIATRELFNGFHLYNASLIICGATLICSWGVTSYASMIVYTLIFGVMAGSYVTMTSIVLVELFGLNDLGLLFGLINICQGVAVFIGPPLAGYIYDSTHSFNAAFLFCGGFLSIAGLMMYIAYFFKGFRKSHCQMK</sequence>
<accession>A0A0H3YJ05</accession>
<dbReference type="Gene3D" id="1.20.1250.20">
    <property type="entry name" value="MFS general substrate transporter like domains"/>
    <property type="match status" value="2"/>
</dbReference>
<dbReference type="EMBL" id="KT163561">
    <property type="protein sequence ID" value="AKN21511.1"/>
    <property type="molecule type" value="mRNA"/>
</dbReference>
<dbReference type="PROSITE" id="PS50850">
    <property type="entry name" value="MFS"/>
    <property type="match status" value="1"/>
</dbReference>
<dbReference type="GO" id="GO:0016020">
    <property type="term" value="C:membrane"/>
    <property type="evidence" value="ECO:0007669"/>
    <property type="project" value="UniProtKB-SubCell"/>
</dbReference>
<evidence type="ECO:0000313" key="4">
    <source>
        <dbReference type="EMBL" id="AKN21511.1"/>
    </source>
</evidence>
<dbReference type="Pfam" id="PF07690">
    <property type="entry name" value="MFS_1"/>
    <property type="match status" value="2"/>
</dbReference>
<feature type="transmembrane region" description="Helical" evidence="2">
    <location>
        <begin position="109"/>
        <end position="128"/>
    </location>
</feature>
<feature type="transmembrane region" description="Helical" evidence="2">
    <location>
        <begin position="409"/>
        <end position="433"/>
    </location>
</feature>
<dbReference type="GO" id="GO:0008028">
    <property type="term" value="F:monocarboxylic acid transmembrane transporter activity"/>
    <property type="evidence" value="ECO:0007669"/>
    <property type="project" value="TreeGrafter"/>
</dbReference>
<evidence type="ECO:0000256" key="1">
    <source>
        <dbReference type="ARBA" id="ARBA00004141"/>
    </source>
</evidence>
<feature type="transmembrane region" description="Helical" evidence="2">
    <location>
        <begin position="197"/>
        <end position="217"/>
    </location>
</feature>
<keyword evidence="2" id="KW-1133">Transmembrane helix</keyword>
<proteinExistence type="evidence at transcript level"/>
<feature type="transmembrane region" description="Helical" evidence="2">
    <location>
        <begin position="39"/>
        <end position="60"/>
    </location>
</feature>